<feature type="compositionally biased region" description="Polar residues" evidence="1">
    <location>
        <begin position="34"/>
        <end position="44"/>
    </location>
</feature>
<accession>A0A1Y1ZMD5</accession>
<sequence length="111" mass="12420">MILHPPHLTIEQLGYFFCTSQGTHPSSPRLPLHSFNNNSENSSVTKEENKLINFNRNNGIVNNGVENSIRISENGNTSSNEYSSIDNESINSLDIQNSSELESSKIFNYTT</sequence>
<reference evidence="2 3" key="1">
    <citation type="submission" date="2016-08" db="EMBL/GenBank/DDBJ databases">
        <title>A Parts List for Fungal Cellulosomes Revealed by Comparative Genomics.</title>
        <authorList>
            <consortium name="DOE Joint Genome Institute"/>
            <person name="Haitjema C.H."/>
            <person name="Gilmore S.P."/>
            <person name="Henske J.K."/>
            <person name="Solomon K.V."/>
            <person name="De Groot R."/>
            <person name="Kuo A."/>
            <person name="Mondo S.J."/>
            <person name="Salamov A.A."/>
            <person name="Labutti K."/>
            <person name="Zhao Z."/>
            <person name="Chiniquy J."/>
            <person name="Barry K."/>
            <person name="Brewer H.M."/>
            <person name="Purvine S.O."/>
            <person name="Wright A.T."/>
            <person name="Boxma B."/>
            <person name="Van Alen T."/>
            <person name="Hackstein J.H."/>
            <person name="Baker S.E."/>
            <person name="Grigoriev I.V."/>
            <person name="O'Malley M.A."/>
        </authorList>
    </citation>
    <scope>NUCLEOTIDE SEQUENCE [LARGE SCALE GENOMIC DNA]</scope>
    <source>
        <strain evidence="2 3">G1</strain>
    </source>
</reference>
<proteinExistence type="predicted"/>
<evidence type="ECO:0000256" key="1">
    <source>
        <dbReference type="SAM" id="MobiDB-lite"/>
    </source>
</evidence>
<dbReference type="Proteomes" id="UP000193920">
    <property type="component" value="Unassembled WGS sequence"/>
</dbReference>
<comment type="caution">
    <text evidence="2">The sequence shown here is derived from an EMBL/GenBank/DDBJ whole genome shotgun (WGS) entry which is preliminary data.</text>
</comment>
<gene>
    <name evidence="2" type="ORF">LY90DRAFT_677915</name>
</gene>
<evidence type="ECO:0000313" key="3">
    <source>
        <dbReference type="Proteomes" id="UP000193920"/>
    </source>
</evidence>
<dbReference type="EMBL" id="MCOG01000384">
    <property type="protein sequence ID" value="ORY11177.1"/>
    <property type="molecule type" value="Genomic_DNA"/>
</dbReference>
<protein>
    <submittedName>
        <fullName evidence="2">Uncharacterized protein</fullName>
    </submittedName>
</protein>
<feature type="region of interest" description="Disordered" evidence="1">
    <location>
        <begin position="27"/>
        <end position="47"/>
    </location>
</feature>
<keyword evidence="3" id="KW-1185">Reference proteome</keyword>
<organism evidence="2 3">
    <name type="scientific">Neocallimastix californiae</name>
    <dbReference type="NCBI Taxonomy" id="1754190"/>
    <lineage>
        <taxon>Eukaryota</taxon>
        <taxon>Fungi</taxon>
        <taxon>Fungi incertae sedis</taxon>
        <taxon>Chytridiomycota</taxon>
        <taxon>Chytridiomycota incertae sedis</taxon>
        <taxon>Neocallimastigomycetes</taxon>
        <taxon>Neocallimastigales</taxon>
        <taxon>Neocallimastigaceae</taxon>
        <taxon>Neocallimastix</taxon>
    </lineage>
</organism>
<name>A0A1Y1ZMD5_9FUNG</name>
<dbReference type="AlphaFoldDB" id="A0A1Y1ZMD5"/>
<evidence type="ECO:0000313" key="2">
    <source>
        <dbReference type="EMBL" id="ORY11177.1"/>
    </source>
</evidence>